<dbReference type="InterPro" id="IPR036725">
    <property type="entry name" value="ColE3_ribonuclease_sf"/>
</dbReference>
<feature type="domain" description="Colicin E3-like ribonuclease" evidence="2">
    <location>
        <begin position="521"/>
        <end position="572"/>
    </location>
</feature>
<feature type="compositionally biased region" description="Basic and acidic residues" evidence="1">
    <location>
        <begin position="335"/>
        <end position="357"/>
    </location>
</feature>
<feature type="compositionally biased region" description="Basic and acidic residues" evidence="1">
    <location>
        <begin position="372"/>
        <end position="386"/>
    </location>
</feature>
<feature type="region of interest" description="Disordered" evidence="1">
    <location>
        <begin position="550"/>
        <end position="575"/>
    </location>
</feature>
<dbReference type="AlphaFoldDB" id="A0A4Y3PXH6"/>
<gene>
    <name evidence="3" type="ORF">BPA01_54610</name>
</gene>
<feature type="compositionally biased region" description="Basic and acidic residues" evidence="1">
    <location>
        <begin position="443"/>
        <end position="463"/>
    </location>
</feature>
<dbReference type="Gene3D" id="3.10.380.10">
    <property type="entry name" value="Colicin E3-like ribonuclease domain"/>
    <property type="match status" value="1"/>
</dbReference>
<reference evidence="3 4" key="1">
    <citation type="submission" date="2019-06" db="EMBL/GenBank/DDBJ databases">
        <title>Whole genome shotgun sequence of Brevibacillus parabrevis NBRC 12334.</title>
        <authorList>
            <person name="Hosoyama A."/>
            <person name="Uohara A."/>
            <person name="Ohji S."/>
            <person name="Ichikawa N."/>
        </authorList>
    </citation>
    <scope>NUCLEOTIDE SEQUENCE [LARGE SCALE GENOMIC DNA]</scope>
    <source>
        <strain evidence="3 4">NBRC 12334</strain>
    </source>
</reference>
<dbReference type="EMBL" id="BJMH01000065">
    <property type="protein sequence ID" value="GEB35881.1"/>
    <property type="molecule type" value="Genomic_DNA"/>
</dbReference>
<keyword evidence="4" id="KW-1185">Reference proteome</keyword>
<feature type="compositionally biased region" description="Basic and acidic residues" evidence="1">
    <location>
        <begin position="563"/>
        <end position="575"/>
    </location>
</feature>
<comment type="caution">
    <text evidence="3">The sequence shown here is derived from an EMBL/GenBank/DDBJ whole genome shotgun (WGS) entry which is preliminary data.</text>
</comment>
<evidence type="ECO:0000313" key="4">
    <source>
        <dbReference type="Proteomes" id="UP000316882"/>
    </source>
</evidence>
<accession>A0A4Y3PXH6</accession>
<dbReference type="RefSeq" id="WP_429837857.1">
    <property type="nucleotide sequence ID" value="NZ_JBCMVB010000041.1"/>
</dbReference>
<dbReference type="GO" id="GO:0043022">
    <property type="term" value="F:ribosome binding"/>
    <property type="evidence" value="ECO:0007669"/>
    <property type="project" value="InterPro"/>
</dbReference>
<sequence length="575" mass="63948">MPELKRYFPGAEENDRMVMNSVRHAPQGEAVQKQAKKMQDPGVKSFGNPQGKEFTLGDKELTMTAQEGLLYISMNQDAGVSFNSASQVRIQASGGLSLHGAAVTLTASEGLSIKTIVDHMGLQEEISASSEEIKLDATTRRSFPHLWSAFEEKVQSIGVDGIIKERIQANMDAEVKVTKEFWSENMSAFWAATVDTADIVFSTLSFGYSENVYEWASGKEVGSLTERNLMVQGLQKTAEDAFTYAEKVITGEKSKLEVAGDALDAGWGILKEAVEPFIEEAQYLIEDAKGGKWTRSIEESYEKGRNSAKKDLVILELVGSRGLFGAYRKAVKKVRDQGGNDSKASHTSDVSDHEQGQQKDGNGAALPLQGANDHHRNSTGQKDGKLKTKAEIPLDEIQNLQDVIDLLILKMNRKLDGRIVIGQTSADGIGGVGGYHVFFEADQRGRGGSKDKGGETRRTERTGNDAYGGYFKRKQQRTEEYNSKIADKQKIVGDDTNGYRLVEPTKWMEQMGMTQIKEKLKRKSWSDNNGFNWQWDSQHGKLEKWNKRRTEHLGEFDPVTGKQTKDGEPKRRWDG</sequence>
<dbReference type="InterPro" id="IPR009105">
    <property type="entry name" value="Colicin_E3_ribonuclease"/>
</dbReference>
<dbReference type="Proteomes" id="UP000316882">
    <property type="component" value="Unassembled WGS sequence"/>
</dbReference>
<evidence type="ECO:0000259" key="2">
    <source>
        <dbReference type="Pfam" id="PF09000"/>
    </source>
</evidence>
<evidence type="ECO:0000256" key="1">
    <source>
        <dbReference type="SAM" id="MobiDB-lite"/>
    </source>
</evidence>
<feature type="region of interest" description="Disordered" evidence="1">
    <location>
        <begin position="335"/>
        <end position="386"/>
    </location>
</feature>
<dbReference type="SUPFAM" id="SSF63840">
    <property type="entry name" value="Ribonuclease domain of colicin E3"/>
    <property type="match status" value="1"/>
</dbReference>
<dbReference type="GO" id="GO:0003723">
    <property type="term" value="F:RNA binding"/>
    <property type="evidence" value="ECO:0007669"/>
    <property type="project" value="InterPro"/>
</dbReference>
<proteinExistence type="predicted"/>
<organism evidence="3 4">
    <name type="scientific">Brevibacillus parabrevis</name>
    <dbReference type="NCBI Taxonomy" id="54914"/>
    <lineage>
        <taxon>Bacteria</taxon>
        <taxon>Bacillati</taxon>
        <taxon>Bacillota</taxon>
        <taxon>Bacilli</taxon>
        <taxon>Bacillales</taxon>
        <taxon>Paenibacillaceae</taxon>
        <taxon>Brevibacillus</taxon>
    </lineage>
</organism>
<evidence type="ECO:0000313" key="3">
    <source>
        <dbReference type="EMBL" id="GEB35881.1"/>
    </source>
</evidence>
<dbReference type="Pfam" id="PF09000">
    <property type="entry name" value="Cytotoxic"/>
    <property type="match status" value="1"/>
</dbReference>
<name>A0A4Y3PXH6_BREPA</name>
<dbReference type="GO" id="GO:0016788">
    <property type="term" value="F:hydrolase activity, acting on ester bonds"/>
    <property type="evidence" value="ECO:0007669"/>
    <property type="project" value="InterPro"/>
</dbReference>
<feature type="region of interest" description="Disordered" evidence="1">
    <location>
        <begin position="443"/>
        <end position="473"/>
    </location>
</feature>
<protein>
    <recommendedName>
        <fullName evidence="2">Colicin E3-like ribonuclease domain-containing protein</fullName>
    </recommendedName>
</protein>